<keyword evidence="2" id="KW-1185">Reference proteome</keyword>
<dbReference type="RefSeq" id="WP_182337664.1">
    <property type="nucleotide sequence ID" value="NZ_JACGXS010000001.1"/>
</dbReference>
<reference evidence="1 2" key="1">
    <citation type="submission" date="2020-08" db="EMBL/GenBank/DDBJ databases">
        <title>Stenotrophomonas tumulicola JCM 30961.</title>
        <authorList>
            <person name="Deng Y."/>
        </authorList>
    </citation>
    <scope>NUCLEOTIDE SEQUENCE [LARGE SCALE GENOMIC DNA]</scope>
    <source>
        <strain evidence="1 2">JCM 30961</strain>
    </source>
</reference>
<comment type="caution">
    <text evidence="1">The sequence shown here is derived from an EMBL/GenBank/DDBJ whole genome shotgun (WGS) entry which is preliminary data.</text>
</comment>
<name>A0A7W3FJN9_9GAMM</name>
<sequence>MNDLPTAAVEKLTAQLGEALFKEPGLDLFEIANRCNAEASRVGGALLAATGKQQVGEVQGDALAAFNECLTPALRVPETAAYRIAVLAAVEAIAARQPVGQEPLFYAAFHGQALYGVYEDGKEALKAVDRIGNLGSMRCLYAAPPAQDVDLGQFRDAVELMEWQERGHDHPDFPQGNPEKHAEAVRLLALIDSQAGVKP</sequence>
<evidence type="ECO:0000313" key="2">
    <source>
        <dbReference type="Proteomes" id="UP000547058"/>
    </source>
</evidence>
<evidence type="ECO:0000313" key="1">
    <source>
        <dbReference type="EMBL" id="MBA8680476.1"/>
    </source>
</evidence>
<gene>
    <name evidence="1" type="ORF">H4O11_01470</name>
</gene>
<protein>
    <submittedName>
        <fullName evidence="1">Uncharacterized protein</fullName>
    </submittedName>
</protein>
<organism evidence="1 2">
    <name type="scientific">Stenotrophomonas tumulicola</name>
    <dbReference type="NCBI Taxonomy" id="1685415"/>
    <lineage>
        <taxon>Bacteria</taxon>
        <taxon>Pseudomonadati</taxon>
        <taxon>Pseudomonadota</taxon>
        <taxon>Gammaproteobacteria</taxon>
        <taxon>Lysobacterales</taxon>
        <taxon>Lysobacteraceae</taxon>
        <taxon>Stenotrophomonas</taxon>
    </lineage>
</organism>
<accession>A0A7W3FJN9</accession>
<dbReference type="Proteomes" id="UP000547058">
    <property type="component" value="Unassembled WGS sequence"/>
</dbReference>
<dbReference type="EMBL" id="JACGXS010000001">
    <property type="protein sequence ID" value="MBA8680476.1"/>
    <property type="molecule type" value="Genomic_DNA"/>
</dbReference>
<proteinExistence type="predicted"/>
<dbReference type="AlphaFoldDB" id="A0A7W3FJN9"/>